<proteinExistence type="predicted"/>
<dbReference type="EMBL" id="PQXJ01000007">
    <property type="protein sequence ID" value="TGO69726.1"/>
    <property type="molecule type" value="Genomic_DNA"/>
</dbReference>
<dbReference type="SMART" id="SM00355">
    <property type="entry name" value="ZnF_C2H2"/>
    <property type="match status" value="5"/>
</dbReference>
<keyword evidence="7" id="KW-0539">Nucleus</keyword>
<evidence type="ECO:0000256" key="3">
    <source>
        <dbReference type="ARBA" id="ARBA00022771"/>
    </source>
</evidence>
<dbReference type="OrthoDB" id="2687452at2759"/>
<organism evidence="9 10">
    <name type="scientific">Botryotinia narcissicola</name>
    <dbReference type="NCBI Taxonomy" id="278944"/>
    <lineage>
        <taxon>Eukaryota</taxon>
        <taxon>Fungi</taxon>
        <taxon>Dikarya</taxon>
        <taxon>Ascomycota</taxon>
        <taxon>Pezizomycotina</taxon>
        <taxon>Leotiomycetes</taxon>
        <taxon>Helotiales</taxon>
        <taxon>Sclerotiniaceae</taxon>
        <taxon>Botryotinia</taxon>
    </lineage>
</organism>
<evidence type="ECO:0000256" key="4">
    <source>
        <dbReference type="ARBA" id="ARBA00022833"/>
    </source>
</evidence>
<dbReference type="Gene3D" id="3.30.160.60">
    <property type="entry name" value="Classic Zinc Finger"/>
    <property type="match status" value="1"/>
</dbReference>
<dbReference type="GO" id="GO:0005634">
    <property type="term" value="C:nucleus"/>
    <property type="evidence" value="ECO:0007669"/>
    <property type="project" value="UniProtKB-SubCell"/>
</dbReference>
<comment type="subcellular location">
    <subcellularLocation>
        <location evidence="1">Nucleus</location>
    </subcellularLocation>
</comment>
<feature type="domain" description="C2H2-type" evidence="8">
    <location>
        <begin position="292"/>
        <end position="315"/>
    </location>
</feature>
<feature type="domain" description="C2H2-type" evidence="8">
    <location>
        <begin position="226"/>
        <end position="253"/>
    </location>
</feature>
<evidence type="ECO:0000256" key="6">
    <source>
        <dbReference type="ARBA" id="ARBA00023163"/>
    </source>
</evidence>
<dbReference type="PANTHER" id="PTHR46179">
    <property type="entry name" value="ZINC FINGER PROTEIN"/>
    <property type="match status" value="1"/>
</dbReference>
<evidence type="ECO:0000259" key="8">
    <source>
        <dbReference type="SMART" id="SM00355"/>
    </source>
</evidence>
<keyword evidence="6" id="KW-0804">Transcription</keyword>
<keyword evidence="2" id="KW-0479">Metal-binding</keyword>
<dbReference type="PANTHER" id="PTHR46179:SF13">
    <property type="entry name" value="C2H2-TYPE DOMAIN-CONTAINING PROTEIN"/>
    <property type="match status" value="1"/>
</dbReference>
<keyword evidence="5" id="KW-0805">Transcription regulation</keyword>
<dbReference type="AlphaFoldDB" id="A0A4Z1J7Z6"/>
<feature type="domain" description="C2H2-type" evidence="8">
    <location>
        <begin position="259"/>
        <end position="285"/>
    </location>
</feature>
<evidence type="ECO:0000256" key="7">
    <source>
        <dbReference type="ARBA" id="ARBA00023242"/>
    </source>
</evidence>
<name>A0A4Z1J7Z6_9HELO</name>
<dbReference type="GO" id="GO:0006357">
    <property type="term" value="P:regulation of transcription by RNA polymerase II"/>
    <property type="evidence" value="ECO:0007669"/>
    <property type="project" value="TreeGrafter"/>
</dbReference>
<keyword evidence="4" id="KW-0862">Zinc</keyword>
<protein>
    <recommendedName>
        <fullName evidence="8">C2H2-type domain-containing protein</fullName>
    </recommendedName>
</protein>
<reference evidence="9 10" key="1">
    <citation type="submission" date="2017-12" db="EMBL/GenBank/DDBJ databases">
        <title>Comparative genomics of Botrytis spp.</title>
        <authorList>
            <person name="Valero-Jimenez C.A."/>
            <person name="Tapia P."/>
            <person name="Veloso J."/>
            <person name="Silva-Moreno E."/>
            <person name="Staats M."/>
            <person name="Valdes J.H."/>
            <person name="Van Kan J.A.L."/>
        </authorList>
    </citation>
    <scope>NUCLEOTIDE SEQUENCE [LARGE SCALE GENOMIC DNA]</scope>
    <source>
        <strain evidence="9 10">MUCL2120</strain>
    </source>
</reference>
<keyword evidence="10" id="KW-1185">Reference proteome</keyword>
<dbReference type="GO" id="GO:0008270">
    <property type="term" value="F:zinc ion binding"/>
    <property type="evidence" value="ECO:0007669"/>
    <property type="project" value="UniProtKB-KW"/>
</dbReference>
<sequence>MTRRNFDQSNCDNSVHESASYRTYSTCISAYSDGQCPNSTKVPRSCLDTDVHGNDVLRDFPSIFPDIIESDCTDSNWGNPQIFPNEEWLHNAPNLPFPSADCKFWVPNLTCDPKIESSFGPMIYDSQIFESCFDFDDSWLIDGTSSRWLPCTEQYQSGKPTSSHEKLLNISTGPGISAQGSEYADILESNFCGPAQCDWAGCTSKATFSTPKAFNKHLKNIHLRPLVCDAEGCGYQKPFRNKYDLERHRQTAHVRARNHECPFVHCGDIGFARKDKLWVHIRECHDKPSTVSTCPVSHCGKEVETPVSEHIQKEHGSFECGLSTCGTKQSRFTDIQLESHLKSAHGLYSGEASKAVGAAKKTSDKTIRRRDFYTKSEIRECAICSP</sequence>
<dbReference type="InterPro" id="IPR051061">
    <property type="entry name" value="Zinc_finger_trans_reg"/>
</dbReference>
<feature type="domain" description="C2H2-type" evidence="8">
    <location>
        <begin position="318"/>
        <end position="345"/>
    </location>
</feature>
<keyword evidence="3" id="KW-0863">Zinc-finger</keyword>
<comment type="caution">
    <text evidence="9">The sequence shown here is derived from an EMBL/GenBank/DDBJ whole genome shotgun (WGS) entry which is preliminary data.</text>
</comment>
<accession>A0A4Z1J7Z6</accession>
<evidence type="ECO:0000313" key="10">
    <source>
        <dbReference type="Proteomes" id="UP000297452"/>
    </source>
</evidence>
<dbReference type="STRING" id="278944.A0A4Z1J7Z6"/>
<gene>
    <name evidence="9" type="ORF">BOTNAR_0007g00070</name>
</gene>
<evidence type="ECO:0000256" key="2">
    <source>
        <dbReference type="ARBA" id="ARBA00022723"/>
    </source>
</evidence>
<evidence type="ECO:0000313" key="9">
    <source>
        <dbReference type="EMBL" id="TGO69726.1"/>
    </source>
</evidence>
<dbReference type="Proteomes" id="UP000297452">
    <property type="component" value="Unassembled WGS sequence"/>
</dbReference>
<dbReference type="InterPro" id="IPR013087">
    <property type="entry name" value="Znf_C2H2_type"/>
</dbReference>
<evidence type="ECO:0000256" key="5">
    <source>
        <dbReference type="ARBA" id="ARBA00023015"/>
    </source>
</evidence>
<evidence type="ECO:0000256" key="1">
    <source>
        <dbReference type="ARBA" id="ARBA00004123"/>
    </source>
</evidence>
<feature type="domain" description="C2H2-type" evidence="8">
    <location>
        <begin position="195"/>
        <end position="222"/>
    </location>
</feature>